<gene>
    <name evidence="1" type="ORF">Taro_027173</name>
</gene>
<proteinExistence type="predicted"/>
<evidence type="ECO:0000313" key="1">
    <source>
        <dbReference type="EMBL" id="MQL94517.1"/>
    </source>
</evidence>
<dbReference type="AlphaFoldDB" id="A0A843VJC9"/>
<dbReference type="OrthoDB" id="8063676at2759"/>
<keyword evidence="2" id="KW-1185">Reference proteome</keyword>
<evidence type="ECO:0008006" key="3">
    <source>
        <dbReference type="Google" id="ProtNLM"/>
    </source>
</evidence>
<comment type="caution">
    <text evidence="1">The sequence shown here is derived from an EMBL/GenBank/DDBJ whole genome shotgun (WGS) entry which is preliminary data.</text>
</comment>
<dbReference type="PANTHER" id="PTHR35317">
    <property type="entry name" value="OS04G0629600 PROTEIN"/>
    <property type="match status" value="1"/>
</dbReference>
<name>A0A843VJC9_COLES</name>
<organism evidence="1 2">
    <name type="scientific">Colocasia esculenta</name>
    <name type="common">Wild taro</name>
    <name type="synonym">Arum esculentum</name>
    <dbReference type="NCBI Taxonomy" id="4460"/>
    <lineage>
        <taxon>Eukaryota</taxon>
        <taxon>Viridiplantae</taxon>
        <taxon>Streptophyta</taxon>
        <taxon>Embryophyta</taxon>
        <taxon>Tracheophyta</taxon>
        <taxon>Spermatophyta</taxon>
        <taxon>Magnoliopsida</taxon>
        <taxon>Liliopsida</taxon>
        <taxon>Araceae</taxon>
        <taxon>Aroideae</taxon>
        <taxon>Colocasieae</taxon>
        <taxon>Colocasia</taxon>
    </lineage>
</organism>
<reference evidence="1" key="1">
    <citation type="submission" date="2017-07" db="EMBL/GenBank/DDBJ databases">
        <title>Taro Niue Genome Assembly and Annotation.</title>
        <authorList>
            <person name="Atibalentja N."/>
            <person name="Keating K."/>
            <person name="Fields C.J."/>
        </authorList>
    </citation>
    <scope>NUCLEOTIDE SEQUENCE</scope>
    <source>
        <strain evidence="1">Niue_2</strain>
        <tissue evidence="1">Leaf</tissue>
    </source>
</reference>
<dbReference type="PANTHER" id="PTHR35317:SF35">
    <property type="entry name" value="DUF4219 DOMAIN-CONTAINING PROTEIN"/>
    <property type="match status" value="1"/>
</dbReference>
<dbReference type="Proteomes" id="UP000652761">
    <property type="component" value="Unassembled WGS sequence"/>
</dbReference>
<accession>A0A843VJC9</accession>
<dbReference type="EMBL" id="NMUH01001685">
    <property type="protein sequence ID" value="MQL94517.1"/>
    <property type="molecule type" value="Genomic_DNA"/>
</dbReference>
<dbReference type="Pfam" id="PF14223">
    <property type="entry name" value="Retrotran_gag_2"/>
    <property type="match status" value="1"/>
</dbReference>
<sequence>MANGMATLNLFQSLVPIFSGENYEFWSIKLRTFFISQDLWDLVEVGYAEEESSKEKAADHKELRKKDAKALMVLQLDVSDIAFPRIANAIRSKEAWTISKQEFHGDGKICKGIIQGKWKDGNWPCNQLYSSSTSWGKSTDILKDENKKLGHSVKDLEERIAKCNWILRDKLILSGVLVDGYGWFIYGVL</sequence>
<evidence type="ECO:0000313" key="2">
    <source>
        <dbReference type="Proteomes" id="UP000652761"/>
    </source>
</evidence>
<protein>
    <recommendedName>
        <fullName evidence="3">DUF4219 domain-containing protein</fullName>
    </recommendedName>
</protein>